<dbReference type="Proteomes" id="UP000055024">
    <property type="component" value="Unassembled WGS sequence"/>
</dbReference>
<accession>A0A0V1HB04</accession>
<reference evidence="1 2" key="1">
    <citation type="submission" date="2015-01" db="EMBL/GenBank/DDBJ databases">
        <title>Evolution of Trichinella species and genotypes.</title>
        <authorList>
            <person name="Korhonen P.K."/>
            <person name="Edoardo P."/>
            <person name="Giuseppe L.R."/>
            <person name="Gasser R.B."/>
        </authorList>
    </citation>
    <scope>NUCLEOTIDE SEQUENCE [LARGE SCALE GENOMIC DNA]</scope>
    <source>
        <strain evidence="1">ISS1029</strain>
    </source>
</reference>
<sequence length="81" mass="9307">MYYFLSLALSFALVVCLACLVFCAFGLKFIDGRKYFMYGKMFVSFEKHFYLILTGIGRGRVCSASAYHVSTLEMYSIHEMV</sequence>
<name>A0A0V1HB04_9BILA</name>
<dbReference type="AlphaFoldDB" id="A0A0V1HB04"/>
<proteinExistence type="predicted"/>
<protein>
    <submittedName>
        <fullName evidence="1">Uncharacterized protein</fullName>
    </submittedName>
</protein>
<comment type="caution">
    <text evidence="1">The sequence shown here is derived from an EMBL/GenBank/DDBJ whole genome shotgun (WGS) entry which is preliminary data.</text>
</comment>
<evidence type="ECO:0000313" key="2">
    <source>
        <dbReference type="Proteomes" id="UP000055024"/>
    </source>
</evidence>
<dbReference type="EMBL" id="JYDP01000101">
    <property type="protein sequence ID" value="KRZ07488.1"/>
    <property type="molecule type" value="Genomic_DNA"/>
</dbReference>
<keyword evidence="2" id="KW-1185">Reference proteome</keyword>
<organism evidence="1 2">
    <name type="scientific">Trichinella zimbabwensis</name>
    <dbReference type="NCBI Taxonomy" id="268475"/>
    <lineage>
        <taxon>Eukaryota</taxon>
        <taxon>Metazoa</taxon>
        <taxon>Ecdysozoa</taxon>
        <taxon>Nematoda</taxon>
        <taxon>Enoplea</taxon>
        <taxon>Dorylaimia</taxon>
        <taxon>Trichinellida</taxon>
        <taxon>Trichinellidae</taxon>
        <taxon>Trichinella</taxon>
    </lineage>
</organism>
<evidence type="ECO:0000313" key="1">
    <source>
        <dbReference type="EMBL" id="KRZ07488.1"/>
    </source>
</evidence>
<gene>
    <name evidence="1" type="ORF">T11_14984</name>
</gene>